<reference evidence="1" key="2">
    <citation type="submission" date="2012-03" db="EMBL/GenBank/DDBJ databases">
        <authorList>
            <person name="Koskinen P."/>
            <person name="Laine P."/>
            <person name="Niemi O."/>
            <person name="Nykyri J."/>
            <person name="Harjunpaa H."/>
            <person name="Auvinen P."/>
            <person name="Paulin L."/>
            <person name="Pirhonen M."/>
            <person name="Palva T."/>
            <person name="Holm L."/>
        </authorList>
    </citation>
    <scope>NUCLEOTIDE SEQUENCE</scope>
    <source>
        <strain evidence="1">SCC3193</strain>
    </source>
</reference>
<accession>A0A0H3I5I9</accession>
<dbReference type="KEGG" id="pec:W5S_2426"/>
<dbReference type="Proteomes" id="UP001194579">
    <property type="component" value="Unassembled WGS sequence"/>
</dbReference>
<reference evidence="2" key="4">
    <citation type="submission" date="2024-05" db="EMBL/GenBank/DDBJ databases">
        <title>Identification of Pectobacterium versatile causing blackleg of potato from New York State with a whole genome sequencing approach.</title>
        <authorList>
            <person name="Ma X."/>
            <person name="Swingle B."/>
        </authorList>
    </citation>
    <scope>NUCLEOTIDE SEQUENCE</scope>
    <source>
        <strain evidence="2">NY1588A</strain>
    </source>
</reference>
<proteinExistence type="predicted"/>
<dbReference type="eggNOG" id="COG4455">
    <property type="taxonomic scope" value="Bacteria"/>
</dbReference>
<dbReference type="Gene3D" id="1.25.40.10">
    <property type="entry name" value="Tetratricopeptide repeat domain"/>
    <property type="match status" value="1"/>
</dbReference>
<reference evidence="4" key="3">
    <citation type="submission" date="2023-07" db="EMBL/GenBank/DDBJ databases">
        <title>Identification of Pectobacterium versatile causing blackleg of potato from New York State with a whole genome sequencing approach.</title>
        <authorList>
            <person name="Ma X."/>
            <person name="Swingle B."/>
        </authorList>
    </citation>
    <scope>NUCLEOTIDE SEQUENCE [LARGE SCALE GENOMIC DNA]</scope>
    <source>
        <strain evidence="4">NY1588A</strain>
    </source>
</reference>
<evidence type="ECO:0000313" key="4">
    <source>
        <dbReference type="Proteomes" id="UP001194579"/>
    </source>
</evidence>
<dbReference type="InterPro" id="IPR009211">
    <property type="entry name" value="TagJ"/>
</dbReference>
<reference evidence="1 3" key="1">
    <citation type="journal article" date="2012" name="J. Bacteriol.">
        <title>Genome sequence of Pectobacterium sp. strain SCC3193.</title>
        <authorList>
            <person name="Koskinen J.P."/>
            <person name="Laine P."/>
            <person name="Niemi O."/>
            <person name="Nykyri J."/>
            <person name="Harjunpaa H."/>
            <person name="Auvinen P."/>
            <person name="Paulin L."/>
            <person name="Pirhonen M."/>
            <person name="Palva T."/>
            <person name="Holm L."/>
        </authorList>
    </citation>
    <scope>NUCLEOTIDE SEQUENCE [LARGE SCALE GENOMIC DNA]</scope>
    <source>
        <strain evidence="1 3">SCC3193</strain>
    </source>
</reference>
<dbReference type="RefSeq" id="WP_014700088.1">
    <property type="nucleotide sequence ID" value="NC_017845.1"/>
</dbReference>
<evidence type="ECO:0000313" key="3">
    <source>
        <dbReference type="Proteomes" id="UP000008044"/>
    </source>
</evidence>
<dbReference type="PIRSF" id="PIRSF029288">
    <property type="entry name" value="SciE_ImpE"/>
    <property type="match status" value="1"/>
</dbReference>
<dbReference type="Proteomes" id="UP000008044">
    <property type="component" value="Chromosome"/>
</dbReference>
<dbReference type="PATRIC" id="fig|1166016.3.peg.2447"/>
<dbReference type="STRING" id="1905730.W5S_2426"/>
<protein>
    <submittedName>
        <fullName evidence="2">Protein of avirulence locus ImpE</fullName>
    </submittedName>
    <submittedName>
        <fullName evidence="1">Virulence protein SciE type</fullName>
    </submittedName>
</protein>
<dbReference type="HOGENOM" id="CLU_087908_1_0_6"/>
<evidence type="ECO:0000313" key="2">
    <source>
        <dbReference type="EMBL" id="MBI0553087.1"/>
    </source>
</evidence>
<evidence type="ECO:0000313" key="1">
    <source>
        <dbReference type="EMBL" id="AFI90514.1"/>
    </source>
</evidence>
<organism evidence="1 3">
    <name type="scientific">Pectobacterium parmentieri</name>
    <dbReference type="NCBI Taxonomy" id="1905730"/>
    <lineage>
        <taxon>Bacteria</taxon>
        <taxon>Pseudomonadati</taxon>
        <taxon>Pseudomonadota</taxon>
        <taxon>Gammaproteobacteria</taxon>
        <taxon>Enterobacterales</taxon>
        <taxon>Pectobacteriaceae</taxon>
        <taxon>Pectobacterium</taxon>
    </lineage>
</organism>
<name>A0A0H3I5I9_PECPM</name>
<dbReference type="Pfam" id="PF07024">
    <property type="entry name" value="ImpE"/>
    <property type="match status" value="1"/>
</dbReference>
<dbReference type="SUPFAM" id="SSF144059">
    <property type="entry name" value="ImpE-like"/>
    <property type="match status" value="1"/>
</dbReference>
<dbReference type="InterPro" id="IPR011990">
    <property type="entry name" value="TPR-like_helical_dom_sf"/>
</dbReference>
<gene>
    <name evidence="1" type="ordered locus">W5S_2426</name>
    <name evidence="2" type="ORF">F6Q06_01055</name>
</gene>
<dbReference type="AlphaFoldDB" id="A0A0H3I5I9"/>
<sequence>MESLQQRLTRGSLADNLAEIMRQIQAAPANADLRAAFVQLLCLAGNWTRAQTQLQSWLALTPLAQPTVTLLQQAIAGEQQREAVLRGEAEPQLPGCAWRWCETLLAALRADITGDYVRGAEWRAEALDQADANPGQLQQQDETTNFAWLMDGDSRFGPVCEAITNGRYYWIPFAAIREMVFQAPTSVTDLIWRHTRVQLVDGSEQICQIPVRYPLQQGTDERYLRASITEWQTLGKEGGQFIGNGQKVWLSDSAEFPLLTLQQITFNAIEADDEQ</sequence>
<dbReference type="EMBL" id="WABS01000001">
    <property type="protein sequence ID" value="MBI0553087.1"/>
    <property type="molecule type" value="Genomic_DNA"/>
</dbReference>
<dbReference type="EMBL" id="CP003415">
    <property type="protein sequence ID" value="AFI90514.1"/>
    <property type="molecule type" value="Genomic_DNA"/>
</dbReference>
<keyword evidence="4" id="KW-1185">Reference proteome</keyword>